<dbReference type="PANTHER" id="PTHR30081">
    <property type="entry name" value="PROTEIN-EXPORT MEMBRANE PROTEIN SEC"/>
    <property type="match status" value="1"/>
</dbReference>
<dbReference type="InterPro" id="IPR022813">
    <property type="entry name" value="SecD/SecF_arch_bac"/>
</dbReference>
<feature type="transmembrane region" description="Helical" evidence="10">
    <location>
        <begin position="291"/>
        <end position="310"/>
    </location>
</feature>
<dbReference type="InterPro" id="IPR048634">
    <property type="entry name" value="SecD_SecF_C"/>
</dbReference>
<dbReference type="GO" id="GO:0043952">
    <property type="term" value="P:protein transport by the Sec complex"/>
    <property type="evidence" value="ECO:0007669"/>
    <property type="project" value="UniProtKB-UniRule"/>
</dbReference>
<name>A0A420ZD46_UNCK3</name>
<comment type="subcellular location">
    <subcellularLocation>
        <location evidence="1 10">Cell membrane</location>
        <topology evidence="1 10">Multi-pass membrane protein</topology>
    </subcellularLocation>
</comment>
<dbReference type="InterPro" id="IPR022645">
    <property type="entry name" value="SecD/SecF_bac"/>
</dbReference>
<evidence type="ECO:0000259" key="11">
    <source>
        <dbReference type="PROSITE" id="PS50156"/>
    </source>
</evidence>
<feature type="transmembrane region" description="Helical" evidence="10">
    <location>
        <begin position="209"/>
        <end position="230"/>
    </location>
</feature>
<keyword evidence="3 10" id="KW-1003">Cell membrane</keyword>
<evidence type="ECO:0000256" key="3">
    <source>
        <dbReference type="ARBA" id="ARBA00022475"/>
    </source>
</evidence>
<proteinExistence type="inferred from homology"/>
<dbReference type="InterPro" id="IPR005665">
    <property type="entry name" value="SecF_bac"/>
</dbReference>
<dbReference type="InterPro" id="IPR000731">
    <property type="entry name" value="SSD"/>
</dbReference>
<gene>
    <name evidence="10 12" type="primary">secF</name>
    <name evidence="12" type="ORF">DRH29_02015</name>
</gene>
<dbReference type="GO" id="GO:0006605">
    <property type="term" value="P:protein targeting"/>
    <property type="evidence" value="ECO:0007669"/>
    <property type="project" value="UniProtKB-UniRule"/>
</dbReference>
<evidence type="ECO:0000313" key="13">
    <source>
        <dbReference type="Proteomes" id="UP000281261"/>
    </source>
</evidence>
<dbReference type="AlphaFoldDB" id="A0A420ZD46"/>
<keyword evidence="7 10" id="KW-1133">Transmembrane helix</keyword>
<evidence type="ECO:0000256" key="1">
    <source>
        <dbReference type="ARBA" id="ARBA00004651"/>
    </source>
</evidence>
<accession>A0A420ZD46</accession>
<dbReference type="NCBIfam" id="TIGR00966">
    <property type="entry name" value="transloc_SecF"/>
    <property type="match status" value="1"/>
</dbReference>
<keyword evidence="6 10" id="KW-0653">Protein transport</keyword>
<evidence type="ECO:0000256" key="5">
    <source>
        <dbReference type="ARBA" id="ARBA00022692"/>
    </source>
</evidence>
<dbReference type="GO" id="GO:0005886">
    <property type="term" value="C:plasma membrane"/>
    <property type="evidence" value="ECO:0007669"/>
    <property type="project" value="UniProtKB-SubCell"/>
</dbReference>
<dbReference type="GO" id="GO:0015450">
    <property type="term" value="F:protein-transporting ATPase activity"/>
    <property type="evidence" value="ECO:0007669"/>
    <property type="project" value="InterPro"/>
</dbReference>
<evidence type="ECO:0000256" key="6">
    <source>
        <dbReference type="ARBA" id="ARBA00022927"/>
    </source>
</evidence>
<organism evidence="12 13">
    <name type="scientific">candidate division Kazan bacterium</name>
    <dbReference type="NCBI Taxonomy" id="2202143"/>
    <lineage>
        <taxon>Bacteria</taxon>
        <taxon>Bacteria division Kazan-3B-28</taxon>
    </lineage>
</organism>
<keyword evidence="2 10" id="KW-0813">Transport</keyword>
<keyword evidence="4" id="KW-0997">Cell inner membrane</keyword>
<dbReference type="PRINTS" id="PR01755">
    <property type="entry name" value="SECFTRNLCASE"/>
</dbReference>
<feature type="transmembrane region" description="Helical" evidence="10">
    <location>
        <begin position="146"/>
        <end position="165"/>
    </location>
</feature>
<keyword evidence="5 10" id="KW-0812">Transmembrane</keyword>
<keyword evidence="9 10" id="KW-0472">Membrane</keyword>
<keyword evidence="8 10" id="KW-0811">Translocation</keyword>
<dbReference type="InterPro" id="IPR022646">
    <property type="entry name" value="SecD/SecF_CS"/>
</dbReference>
<comment type="similarity">
    <text evidence="10">Belongs to the SecD/SecF family. SecF subfamily.</text>
</comment>
<evidence type="ECO:0000256" key="7">
    <source>
        <dbReference type="ARBA" id="ARBA00022989"/>
    </source>
</evidence>
<evidence type="ECO:0000256" key="9">
    <source>
        <dbReference type="ARBA" id="ARBA00023136"/>
    </source>
</evidence>
<comment type="caution">
    <text evidence="12">The sequence shown here is derived from an EMBL/GenBank/DDBJ whole genome shotgun (WGS) entry which is preliminary data.</text>
</comment>
<feature type="transmembrane region" description="Helical" evidence="10">
    <location>
        <begin position="265"/>
        <end position="285"/>
    </location>
</feature>
<feature type="domain" description="SSD" evidence="11">
    <location>
        <begin position="146"/>
        <end position="310"/>
    </location>
</feature>
<feature type="transmembrane region" description="Helical" evidence="10">
    <location>
        <begin position="9"/>
        <end position="30"/>
    </location>
</feature>
<sequence length="313" mass="33807">MNIIGRRKIWFTLSSILVTASVIAMIIFGFRTGIDFAGGTLIEIEVGDIDAGLLPENVGLENYLESAYLETTGEETVAQPSGPATTLVDDAGKKVSGTRWIFKSKIITNDQKNAWIEAISETLPKLSELRFEIVSPAIGAEVVNKAIFAVALAVIAILLYVAFSFRRVPRPTSSWRFSLAAIAALAHDVIILLGAYAVMGYFFGAEVDGMFIVALLTLLGFSVHDTIVTFDRLRENLIKRGGSEFEKTVNDSVVETVTRSLNTSVTLIFVLLAMVLMGGSTITFFTLALLVGVAIGTYSSIFVAAPLLLLGRK</sequence>
<dbReference type="Pfam" id="PF02355">
    <property type="entry name" value="SecD_SecF_C"/>
    <property type="match status" value="1"/>
</dbReference>
<protein>
    <recommendedName>
        <fullName evidence="10">Protein-export membrane protein SecF</fullName>
    </recommendedName>
</protein>
<evidence type="ECO:0000256" key="2">
    <source>
        <dbReference type="ARBA" id="ARBA00022448"/>
    </source>
</evidence>
<evidence type="ECO:0000256" key="4">
    <source>
        <dbReference type="ARBA" id="ARBA00022519"/>
    </source>
</evidence>
<dbReference type="Proteomes" id="UP000281261">
    <property type="component" value="Unassembled WGS sequence"/>
</dbReference>
<reference evidence="12 13" key="1">
    <citation type="submission" date="2018-06" db="EMBL/GenBank/DDBJ databases">
        <title>Extensive metabolic versatility and redundancy in microbially diverse, dynamic hydrothermal sediments.</title>
        <authorList>
            <person name="Dombrowski N."/>
            <person name="Teske A."/>
            <person name="Baker B.J."/>
        </authorList>
    </citation>
    <scope>NUCLEOTIDE SEQUENCE [LARGE SCALE GENOMIC DNA]</scope>
    <source>
        <strain evidence="12">B79_G16</strain>
    </source>
</reference>
<feature type="transmembrane region" description="Helical" evidence="10">
    <location>
        <begin position="177"/>
        <end position="203"/>
    </location>
</feature>
<dbReference type="GO" id="GO:0065002">
    <property type="term" value="P:intracellular protein transmembrane transport"/>
    <property type="evidence" value="ECO:0007669"/>
    <property type="project" value="UniProtKB-UniRule"/>
</dbReference>
<dbReference type="HAMAP" id="MF_01464_B">
    <property type="entry name" value="SecF_B"/>
    <property type="match status" value="1"/>
</dbReference>
<dbReference type="SUPFAM" id="SSF82866">
    <property type="entry name" value="Multidrug efflux transporter AcrB transmembrane domain"/>
    <property type="match status" value="1"/>
</dbReference>
<dbReference type="Gene3D" id="1.20.1640.10">
    <property type="entry name" value="Multidrug efflux transporter AcrB transmembrane domain"/>
    <property type="match status" value="1"/>
</dbReference>
<evidence type="ECO:0000256" key="8">
    <source>
        <dbReference type="ARBA" id="ARBA00023010"/>
    </source>
</evidence>
<evidence type="ECO:0000313" key="12">
    <source>
        <dbReference type="EMBL" id="RLC37480.1"/>
    </source>
</evidence>
<comment type="subunit">
    <text evidence="10">Forms a complex with SecD. Part of the essential Sec protein translocation apparatus which comprises SecA, SecYEG and auxiliary proteins SecDF. Other proteins may also be involved.</text>
</comment>
<evidence type="ECO:0000256" key="10">
    <source>
        <dbReference type="HAMAP-Rule" id="MF_01464"/>
    </source>
</evidence>
<dbReference type="PROSITE" id="PS50156">
    <property type="entry name" value="SSD"/>
    <property type="match status" value="1"/>
</dbReference>
<comment type="function">
    <text evidence="10">Part of the Sec protein translocase complex. Interacts with the SecYEG preprotein conducting channel. SecDF uses the proton motive force (PMF) to complete protein translocation after the ATP-dependent function of SecA.</text>
</comment>
<dbReference type="EMBL" id="QMNG01000004">
    <property type="protein sequence ID" value="RLC37480.1"/>
    <property type="molecule type" value="Genomic_DNA"/>
</dbReference>
<dbReference type="PANTHER" id="PTHR30081:SF8">
    <property type="entry name" value="PROTEIN TRANSLOCASE SUBUNIT SECF"/>
    <property type="match status" value="1"/>
</dbReference>
<dbReference type="Pfam" id="PF07549">
    <property type="entry name" value="Sec_GG"/>
    <property type="match status" value="1"/>
</dbReference>